<name>A0ABY8BPQ0_AFICR</name>
<keyword evidence="2" id="KW-1185">Reference proteome</keyword>
<dbReference type="EMBL" id="CP113162">
    <property type="protein sequence ID" value="WEF51649.1"/>
    <property type="molecule type" value="Genomic_DNA"/>
</dbReference>
<organism evidence="1 2">
    <name type="scientific">Afipia carboxydohydrogena</name>
    <name type="common">Pseudomonas carboxydohydrogena</name>
    <dbReference type="NCBI Taxonomy" id="290"/>
    <lineage>
        <taxon>Bacteria</taxon>
        <taxon>Pseudomonadati</taxon>
        <taxon>Pseudomonadota</taxon>
        <taxon>Alphaproteobacteria</taxon>
        <taxon>Hyphomicrobiales</taxon>
        <taxon>Nitrobacteraceae</taxon>
        <taxon>Afipia</taxon>
    </lineage>
</organism>
<dbReference type="InterPro" id="IPR007332">
    <property type="entry name" value="DUF411"/>
</dbReference>
<gene>
    <name evidence="1" type="ORF">AFIC_000091</name>
</gene>
<sequence length="177" mass="18719">MASRKEMIEDEGNELKGRIKMNTGDVSRRSALGLVAAALIAPTVSVAAQTTVIRVHKDPNCGCCSGWVRHLEAAGFGVAVVEDTDLRVIRKRLGVPTDLSACHTAEAGGYVIEGHVPAAAIQRMLKERPVATGVAVPGMPVGSPGMEGGKPERYVVVLFGPDGRRAYMEFEGLRPVG</sequence>
<reference evidence="1 2" key="1">
    <citation type="submission" date="2022-11" db="EMBL/GenBank/DDBJ databases">
        <authorList>
            <person name="Siebert D."/>
            <person name="Busche T."/>
            <person name="Saydam E."/>
            <person name="Kalinowski J."/>
            <person name="Ruckert C."/>
            <person name="Blombach B."/>
        </authorList>
    </citation>
    <scope>NUCLEOTIDE SEQUENCE [LARGE SCALE GENOMIC DNA]</scope>
    <source>
        <strain evidence="1 2">DSM 1083</strain>
    </source>
</reference>
<accession>A0ABY8BPQ0</accession>
<evidence type="ECO:0000313" key="2">
    <source>
        <dbReference type="Proteomes" id="UP001213907"/>
    </source>
</evidence>
<dbReference type="Pfam" id="PF04214">
    <property type="entry name" value="DUF411"/>
    <property type="match status" value="1"/>
</dbReference>
<evidence type="ECO:0000313" key="1">
    <source>
        <dbReference type="EMBL" id="WEF51649.1"/>
    </source>
</evidence>
<proteinExistence type="predicted"/>
<dbReference type="Proteomes" id="UP001213907">
    <property type="component" value="Chromosome"/>
</dbReference>
<protein>
    <submittedName>
        <fullName evidence="1">DUF411 domain-containing protein</fullName>
    </submittedName>
</protein>